<protein>
    <submittedName>
        <fullName evidence="1">Uncharacterized protein</fullName>
    </submittedName>
</protein>
<reference evidence="1 2" key="1">
    <citation type="submission" date="2022-09" db="EMBL/GenBank/DDBJ databases">
        <authorList>
            <person name="Palmer J.M."/>
        </authorList>
    </citation>
    <scope>NUCLEOTIDE SEQUENCE [LARGE SCALE GENOMIC DNA]</scope>
    <source>
        <strain evidence="1 2">DSM 7382</strain>
    </source>
</reference>
<dbReference type="AlphaFoldDB" id="A0AAW0G7K0"/>
<evidence type="ECO:0000313" key="2">
    <source>
        <dbReference type="Proteomes" id="UP001385951"/>
    </source>
</evidence>
<organism evidence="1 2">
    <name type="scientific">Cerrena zonata</name>
    <dbReference type="NCBI Taxonomy" id="2478898"/>
    <lineage>
        <taxon>Eukaryota</taxon>
        <taxon>Fungi</taxon>
        <taxon>Dikarya</taxon>
        <taxon>Basidiomycota</taxon>
        <taxon>Agaricomycotina</taxon>
        <taxon>Agaricomycetes</taxon>
        <taxon>Polyporales</taxon>
        <taxon>Cerrenaceae</taxon>
        <taxon>Cerrena</taxon>
    </lineage>
</organism>
<comment type="caution">
    <text evidence="1">The sequence shown here is derived from an EMBL/GenBank/DDBJ whole genome shotgun (WGS) entry which is preliminary data.</text>
</comment>
<gene>
    <name evidence="1" type="ORF">QCA50_007426</name>
</gene>
<proteinExistence type="predicted"/>
<dbReference type="EMBL" id="JASBNA010000008">
    <property type="protein sequence ID" value="KAK7689633.1"/>
    <property type="molecule type" value="Genomic_DNA"/>
</dbReference>
<keyword evidence="2" id="KW-1185">Reference proteome</keyword>
<evidence type="ECO:0000313" key="1">
    <source>
        <dbReference type="EMBL" id="KAK7689633.1"/>
    </source>
</evidence>
<dbReference type="Proteomes" id="UP001385951">
    <property type="component" value="Unassembled WGS sequence"/>
</dbReference>
<sequence>MLPLSQSFMHSGGTQPNIYSANNNLTFTDLTSTFASHFSDLSTLGSQDINSPETFKHNIILVLEQLTRVQTLARNTIVGIEHVYRPGTNSLHTSTDMIALRQAVDILQDMLRTSGVGALPLLNQQHPELPTEEQLLADTANVTQQLFDRLKGLQENSAIVTNLLAAEQLRR</sequence>
<name>A0AAW0G7K0_9APHY</name>
<accession>A0AAW0G7K0</accession>